<dbReference type="RefSeq" id="WP_095163986.1">
    <property type="nucleotide sequence ID" value="NZ_JASHIF010000008.1"/>
</dbReference>
<name>A0ABT6Y7H2_9BACT</name>
<proteinExistence type="predicted"/>
<comment type="caution">
    <text evidence="1">The sequence shown here is derived from an EMBL/GenBank/DDBJ whole genome shotgun (WGS) entry which is preliminary data.</text>
</comment>
<protein>
    <submittedName>
        <fullName evidence="1">Uncharacterized protein</fullName>
    </submittedName>
</protein>
<keyword evidence="2" id="KW-1185">Reference proteome</keyword>
<dbReference type="Proteomes" id="UP001236507">
    <property type="component" value="Unassembled WGS sequence"/>
</dbReference>
<dbReference type="EMBL" id="JASHIF010000008">
    <property type="protein sequence ID" value="MDI9859522.1"/>
    <property type="molecule type" value="Genomic_DNA"/>
</dbReference>
<organism evidence="1 2">
    <name type="scientific">Flectobacillus roseus</name>
    <dbReference type="NCBI Taxonomy" id="502259"/>
    <lineage>
        <taxon>Bacteria</taxon>
        <taxon>Pseudomonadati</taxon>
        <taxon>Bacteroidota</taxon>
        <taxon>Cytophagia</taxon>
        <taxon>Cytophagales</taxon>
        <taxon>Flectobacillaceae</taxon>
        <taxon>Flectobacillus</taxon>
    </lineage>
</organism>
<gene>
    <name evidence="1" type="ORF">QM524_09895</name>
</gene>
<evidence type="ECO:0000313" key="2">
    <source>
        <dbReference type="Proteomes" id="UP001236507"/>
    </source>
</evidence>
<reference evidence="1 2" key="1">
    <citation type="submission" date="2023-05" db="EMBL/GenBank/DDBJ databases">
        <title>Novel species of genus Flectobacillus isolated from stream in China.</title>
        <authorList>
            <person name="Lu H."/>
        </authorList>
    </citation>
    <scope>NUCLEOTIDE SEQUENCE [LARGE SCALE GENOMIC DNA]</scope>
    <source>
        <strain evidence="1 2">KCTC 42575</strain>
    </source>
</reference>
<accession>A0ABT6Y7H2</accession>
<evidence type="ECO:0000313" key="1">
    <source>
        <dbReference type="EMBL" id="MDI9859522.1"/>
    </source>
</evidence>
<sequence>MTAYKIFKVSTWWSTATLIRRTENTLSVIEEQGHEIVTVSFGVDILMRPTAFITIRIKT</sequence>